<evidence type="ECO:0000313" key="2">
    <source>
        <dbReference type="Proteomes" id="UP001501475"/>
    </source>
</evidence>
<name>A0ABP4WDR3_9MICO</name>
<evidence type="ECO:0008006" key="3">
    <source>
        <dbReference type="Google" id="ProtNLM"/>
    </source>
</evidence>
<gene>
    <name evidence="1" type="ORF">GCM10009810_10550</name>
</gene>
<dbReference type="RefSeq" id="WP_344063124.1">
    <property type="nucleotide sequence ID" value="NZ_BAAAPN010000028.1"/>
</dbReference>
<organism evidence="1 2">
    <name type="scientific">Nostocoides vanveenii</name>
    <dbReference type="NCBI Taxonomy" id="330835"/>
    <lineage>
        <taxon>Bacteria</taxon>
        <taxon>Bacillati</taxon>
        <taxon>Actinomycetota</taxon>
        <taxon>Actinomycetes</taxon>
        <taxon>Micrococcales</taxon>
        <taxon>Intrasporangiaceae</taxon>
        <taxon>Nostocoides</taxon>
    </lineage>
</organism>
<sequence length="339" mass="35644">MSRATEAESIAEFWRWWTTTGGATVASAIEGKRPAAIAGEVSAQVHALHPDLAWETAAGDLTRHLLVVTAAGDGAVRALARRWLLAAPASDDTWSYADLRQPLLDPGTGSLVVAGEDIDFARTVVGARAVGNHLDVTVQHPAFAALGEDDRLQAAYLVLDAVAGEEAVECWLGEIAASTIAPLDAFPVQHLGVFVRTFARERQDDEGNPQWVLLRGTGPAGPVMALALSTLSCVIAPLFDTHVAIDLPYAGRTAEELPDPLALESLRTIEDRLVDRLGAAGLLVAAETSAGVRRLHFYVETDGAGAGLLAAQADSWGDGTADVTVTADPGWGEVAHLRS</sequence>
<protein>
    <recommendedName>
        <fullName evidence="3">DUF695 domain-containing protein</fullName>
    </recommendedName>
</protein>
<keyword evidence="2" id="KW-1185">Reference proteome</keyword>
<comment type="caution">
    <text evidence="1">The sequence shown here is derived from an EMBL/GenBank/DDBJ whole genome shotgun (WGS) entry which is preliminary data.</text>
</comment>
<dbReference type="EMBL" id="BAAAPN010000028">
    <property type="protein sequence ID" value="GAA1752375.1"/>
    <property type="molecule type" value="Genomic_DNA"/>
</dbReference>
<proteinExistence type="predicted"/>
<accession>A0ABP4WDR3</accession>
<evidence type="ECO:0000313" key="1">
    <source>
        <dbReference type="EMBL" id="GAA1752375.1"/>
    </source>
</evidence>
<reference evidence="2" key="1">
    <citation type="journal article" date="2019" name="Int. J. Syst. Evol. Microbiol.">
        <title>The Global Catalogue of Microorganisms (GCM) 10K type strain sequencing project: providing services to taxonomists for standard genome sequencing and annotation.</title>
        <authorList>
            <consortium name="The Broad Institute Genomics Platform"/>
            <consortium name="The Broad Institute Genome Sequencing Center for Infectious Disease"/>
            <person name="Wu L."/>
            <person name="Ma J."/>
        </authorList>
    </citation>
    <scope>NUCLEOTIDE SEQUENCE [LARGE SCALE GENOMIC DNA]</scope>
    <source>
        <strain evidence="2">JCM 15591</strain>
    </source>
</reference>
<dbReference type="Proteomes" id="UP001501475">
    <property type="component" value="Unassembled WGS sequence"/>
</dbReference>